<dbReference type="Proteomes" id="UP000298438">
    <property type="component" value="Unassembled WGS sequence"/>
</dbReference>
<dbReference type="OrthoDB" id="8704032at2"/>
<keyword evidence="1" id="KW-1133">Transmembrane helix</keyword>
<dbReference type="AlphaFoldDB" id="A0A4Y9RP79"/>
<evidence type="ECO:0000313" key="2">
    <source>
        <dbReference type="EMBL" id="TFW10662.1"/>
    </source>
</evidence>
<proteinExistence type="predicted"/>
<feature type="transmembrane region" description="Helical" evidence="1">
    <location>
        <begin position="30"/>
        <end position="56"/>
    </location>
</feature>
<dbReference type="InterPro" id="IPR009937">
    <property type="entry name" value="Phage_holin_3_6"/>
</dbReference>
<dbReference type="Pfam" id="PF07332">
    <property type="entry name" value="Phage_holin_3_6"/>
    <property type="match status" value="1"/>
</dbReference>
<keyword evidence="1" id="KW-0472">Membrane</keyword>
<organism evidence="2 3">
    <name type="scientific">Zemynaea arenosa</name>
    <dbReference type="NCBI Taxonomy" id="2561931"/>
    <lineage>
        <taxon>Bacteria</taxon>
        <taxon>Pseudomonadati</taxon>
        <taxon>Pseudomonadota</taxon>
        <taxon>Betaproteobacteria</taxon>
        <taxon>Burkholderiales</taxon>
        <taxon>Oxalobacteraceae</taxon>
        <taxon>Telluria group</taxon>
        <taxon>Zemynaea</taxon>
    </lineage>
</organism>
<accession>A0A4Y9RP79</accession>
<gene>
    <name evidence="2" type="ORF">E4L96_23355</name>
</gene>
<name>A0A4Y9RP79_9BURK</name>
<evidence type="ECO:0000256" key="1">
    <source>
        <dbReference type="SAM" id="Phobius"/>
    </source>
</evidence>
<keyword evidence="3" id="KW-1185">Reference proteome</keyword>
<reference evidence="2 3" key="1">
    <citation type="submission" date="2019-03" db="EMBL/GenBank/DDBJ databases">
        <title>Draft Genome Sequence of Massilia arenosa sp. nov., a Novel Massilia Species Isolated from a Sandy-loam Maize Soil.</title>
        <authorList>
            <person name="Raths R."/>
            <person name="Peta V."/>
            <person name="Bucking H."/>
        </authorList>
    </citation>
    <scope>NUCLEOTIDE SEQUENCE [LARGE SCALE GENOMIC DNA]</scope>
    <source>
        <strain evidence="2 3">MC02</strain>
    </source>
</reference>
<feature type="transmembrane region" description="Helical" evidence="1">
    <location>
        <begin position="62"/>
        <end position="81"/>
    </location>
</feature>
<sequence>MGATLVAMLHTRLELAVVEIEEESQRFLRYLILSLLALFLFGIASVLVALFVIVLFWDSYRLAAVAGMALVFIAAGAILAVKVRAEMRAKPPLLADTIGELRQDIACIRGLGGNHDT</sequence>
<comment type="caution">
    <text evidence="2">The sequence shown here is derived from an EMBL/GenBank/DDBJ whole genome shotgun (WGS) entry which is preliminary data.</text>
</comment>
<evidence type="ECO:0000313" key="3">
    <source>
        <dbReference type="Proteomes" id="UP000298438"/>
    </source>
</evidence>
<dbReference type="EMBL" id="SPVF01000275">
    <property type="protein sequence ID" value="TFW10662.1"/>
    <property type="molecule type" value="Genomic_DNA"/>
</dbReference>
<evidence type="ECO:0008006" key="4">
    <source>
        <dbReference type="Google" id="ProtNLM"/>
    </source>
</evidence>
<keyword evidence="1" id="KW-0812">Transmembrane</keyword>
<protein>
    <recommendedName>
        <fullName evidence="4">Phage holin family protein</fullName>
    </recommendedName>
</protein>